<evidence type="ECO:0000256" key="1">
    <source>
        <dbReference type="SAM" id="MobiDB-lite"/>
    </source>
</evidence>
<name>A0A9P5V6N3_9FUNG</name>
<feature type="compositionally biased region" description="Low complexity" evidence="1">
    <location>
        <begin position="418"/>
        <end position="432"/>
    </location>
</feature>
<feature type="region of interest" description="Disordered" evidence="1">
    <location>
        <begin position="754"/>
        <end position="781"/>
    </location>
</feature>
<organism evidence="3 4">
    <name type="scientific">Linnemannia schmuckeri</name>
    <dbReference type="NCBI Taxonomy" id="64567"/>
    <lineage>
        <taxon>Eukaryota</taxon>
        <taxon>Fungi</taxon>
        <taxon>Fungi incertae sedis</taxon>
        <taxon>Mucoromycota</taxon>
        <taxon>Mortierellomycotina</taxon>
        <taxon>Mortierellomycetes</taxon>
        <taxon>Mortierellales</taxon>
        <taxon>Mortierellaceae</taxon>
        <taxon>Linnemannia</taxon>
    </lineage>
</organism>
<dbReference type="GO" id="GO:0000981">
    <property type="term" value="F:DNA-binding transcription factor activity, RNA polymerase II-specific"/>
    <property type="evidence" value="ECO:0007669"/>
    <property type="project" value="InterPro"/>
</dbReference>
<dbReference type="SUPFAM" id="SSF57701">
    <property type="entry name" value="Zn2/Cys6 DNA-binding domain"/>
    <property type="match status" value="1"/>
</dbReference>
<protein>
    <recommendedName>
        <fullName evidence="2">Zn(2)-C6 fungal-type domain-containing protein</fullName>
    </recommendedName>
</protein>
<feature type="region of interest" description="Disordered" evidence="1">
    <location>
        <begin position="160"/>
        <end position="196"/>
    </location>
</feature>
<feature type="region of interest" description="Disordered" evidence="1">
    <location>
        <begin position="1"/>
        <end position="24"/>
    </location>
</feature>
<evidence type="ECO:0000313" key="3">
    <source>
        <dbReference type="EMBL" id="KAF9139903.1"/>
    </source>
</evidence>
<evidence type="ECO:0000313" key="4">
    <source>
        <dbReference type="Proteomes" id="UP000748756"/>
    </source>
</evidence>
<dbReference type="Proteomes" id="UP000748756">
    <property type="component" value="Unassembled WGS sequence"/>
</dbReference>
<dbReference type="CDD" id="cd00067">
    <property type="entry name" value="GAL4"/>
    <property type="match status" value="1"/>
</dbReference>
<feature type="region of interest" description="Disordered" evidence="1">
    <location>
        <begin position="1014"/>
        <end position="1055"/>
    </location>
</feature>
<feature type="compositionally biased region" description="Low complexity" evidence="1">
    <location>
        <begin position="559"/>
        <end position="595"/>
    </location>
</feature>
<proteinExistence type="predicted"/>
<dbReference type="EMBL" id="JAAAUQ010001352">
    <property type="protein sequence ID" value="KAF9139903.1"/>
    <property type="molecule type" value="Genomic_DNA"/>
</dbReference>
<gene>
    <name evidence="3" type="ORF">BG015_001868</name>
</gene>
<feature type="domain" description="Zn(2)-C6 fungal-type" evidence="2">
    <location>
        <begin position="33"/>
        <end position="64"/>
    </location>
</feature>
<dbReference type="Pfam" id="PF00172">
    <property type="entry name" value="Zn_clus"/>
    <property type="match status" value="1"/>
</dbReference>
<dbReference type="InterPro" id="IPR036864">
    <property type="entry name" value="Zn2-C6_fun-type_DNA-bd_sf"/>
</dbReference>
<feature type="compositionally biased region" description="Polar residues" evidence="1">
    <location>
        <begin position="433"/>
        <end position="442"/>
    </location>
</feature>
<feature type="region of interest" description="Disordered" evidence="1">
    <location>
        <begin position="559"/>
        <end position="598"/>
    </location>
</feature>
<dbReference type="InterPro" id="IPR001138">
    <property type="entry name" value="Zn2Cys6_DnaBD"/>
</dbReference>
<dbReference type="OrthoDB" id="39175at2759"/>
<feature type="compositionally biased region" description="Polar residues" evidence="1">
    <location>
        <begin position="353"/>
        <end position="363"/>
    </location>
</feature>
<dbReference type="PROSITE" id="PS50048">
    <property type="entry name" value="ZN2_CY6_FUNGAL_2"/>
    <property type="match status" value="1"/>
</dbReference>
<dbReference type="GO" id="GO:0008270">
    <property type="term" value="F:zinc ion binding"/>
    <property type="evidence" value="ECO:0007669"/>
    <property type="project" value="InterPro"/>
</dbReference>
<dbReference type="PROSITE" id="PS00463">
    <property type="entry name" value="ZN2_CY6_FUNGAL_1"/>
    <property type="match status" value="1"/>
</dbReference>
<dbReference type="AlphaFoldDB" id="A0A9P5V6N3"/>
<feature type="compositionally biased region" description="Low complexity" evidence="1">
    <location>
        <begin position="185"/>
        <end position="196"/>
    </location>
</feature>
<sequence length="1055" mass="114481">MDKKEGTADFVEQSSPATLAPPTVPLRRRSKLACDTCHYRKIKCDVEKCHPCKNCEKSAVQCTLVGPTMRPPRNISGSSSAAAAAAVAMAMATAAAANAQSGTGAFNGLGIEGASTEGDGNAVRPVQNEDQSVQSTSTNAIIGQDAGGARPPGLLVRRASASGQLMRVDDDVSTNAREGGPQPKRSLMSSSSSPTSLRTLFNAGAATDDTSITTSVQPLLQSGSTTISTVEITSTMETKAAGDEISMEMNNSNSNSNSSTNFDYFDTQIPYSVPSSSSSTPSGAAMASGATQFNYPLDTSYSTVAHLISPLSSPLCHAQASLPPTPLHFVAERLPESLLASSPGVSLTRFPPGNTQFQSSTAYSRHGVPRRASSSSFLPSHTLLESEPKTHHDRRTSAPWAGYGHSQSPTFDGRTFNQMQQQQQHQQQQQQQKTGPSGSHSLPYSALRTAMGRHATTDDIPHHPPQSALMRSNSTPAALRSPLKALNRNRHSALPSRRSHAGSSRQSLNLYASTDKVIQDLSLPQQLYRHSALPQRHTNSMSHLQFQLHLQQLQLSQQNAQNTQNVQSTRNVQSSRTTQQTQQQQQAHHSQRSQSLPRFQQDRTRILPSQRQHQQQHLQQSQQYQMPWLGFQETDVRLDMGASGTHPSMPNNPFSPGNILMRHSEPTTNVISSVGVQSPTQLDAADFQSLSSAMSTGFDPTLTDTPGTGSTSLLGAVPQTDFMMQQQQSQDQQRLPRDQTPKLQFAAGYMWRQEEGSERALQGPGQGHARHQSASQVYSQQQMHLQSSQQKAMLTRSLQDLSHYASPHQQRLAEQAGLLRDEPLTINPPTVEQGMAQDTFDASLALVLDDHLSLLDDMEVVPELNEYEEMADSTLTSSVQMNESNSLPASTVPLGLEQPLVGAIPVYHNIQGTTTHTHDTIIMSTEEFKEGISNVEAGANLFHFQGDPYYMDTLSFLDLSGNFMQSTATMSTGSTTAASTSATATSSSLPNTSFLDQQAARIYQGLVPNFHAQAPLPPGLNVPSTQHGQHAQDQPPPQQHIVHHQHHHHHHVHLH</sequence>
<reference evidence="3" key="1">
    <citation type="journal article" date="2020" name="Fungal Divers.">
        <title>Resolving the Mortierellaceae phylogeny through synthesis of multi-gene phylogenetics and phylogenomics.</title>
        <authorList>
            <person name="Vandepol N."/>
            <person name="Liber J."/>
            <person name="Desiro A."/>
            <person name="Na H."/>
            <person name="Kennedy M."/>
            <person name="Barry K."/>
            <person name="Grigoriev I.V."/>
            <person name="Miller A.N."/>
            <person name="O'Donnell K."/>
            <person name="Stajich J.E."/>
            <person name="Bonito G."/>
        </authorList>
    </citation>
    <scope>NUCLEOTIDE SEQUENCE</scope>
    <source>
        <strain evidence="3">NRRL 6426</strain>
    </source>
</reference>
<comment type="caution">
    <text evidence="3">The sequence shown here is derived from an EMBL/GenBank/DDBJ whole genome shotgun (WGS) entry which is preliminary data.</text>
</comment>
<dbReference type="Gene3D" id="4.10.240.10">
    <property type="entry name" value="Zn(2)-C6 fungal-type DNA-binding domain"/>
    <property type="match status" value="1"/>
</dbReference>
<evidence type="ECO:0000259" key="2">
    <source>
        <dbReference type="PROSITE" id="PS50048"/>
    </source>
</evidence>
<keyword evidence="4" id="KW-1185">Reference proteome</keyword>
<accession>A0A9P5V6N3</accession>
<dbReference type="SMART" id="SM00066">
    <property type="entry name" value="GAL4"/>
    <property type="match status" value="1"/>
</dbReference>
<feature type="region of interest" description="Disordered" evidence="1">
    <location>
        <begin position="345"/>
        <end position="477"/>
    </location>
</feature>
<feature type="compositionally biased region" description="Basic residues" evidence="1">
    <location>
        <begin position="1041"/>
        <end position="1055"/>
    </location>
</feature>